<proteinExistence type="predicted"/>
<evidence type="ECO:0000313" key="2">
    <source>
        <dbReference type="EMBL" id="KAF6001611.1"/>
    </source>
</evidence>
<organism evidence="2 3">
    <name type="scientific">Cyanidiococcus yangmingshanensis</name>
    <dbReference type="NCBI Taxonomy" id="2690220"/>
    <lineage>
        <taxon>Eukaryota</taxon>
        <taxon>Rhodophyta</taxon>
        <taxon>Bangiophyceae</taxon>
        <taxon>Cyanidiales</taxon>
        <taxon>Cyanidiaceae</taxon>
        <taxon>Cyanidiococcus</taxon>
    </lineage>
</organism>
<protein>
    <submittedName>
        <fullName evidence="2">Uncharacterized protein</fullName>
    </submittedName>
</protein>
<dbReference type="Proteomes" id="UP000530660">
    <property type="component" value="Unassembled WGS sequence"/>
</dbReference>
<gene>
    <name evidence="2" type="ORF">F1559_005169</name>
</gene>
<dbReference type="AlphaFoldDB" id="A0A7J7IH26"/>
<name>A0A7J7IH26_9RHOD</name>
<comment type="caution">
    <text evidence="2">The sequence shown here is derived from an EMBL/GenBank/DDBJ whole genome shotgun (WGS) entry which is preliminary data.</text>
</comment>
<dbReference type="EMBL" id="VWRR01000013">
    <property type="protein sequence ID" value="KAF6001611.1"/>
    <property type="molecule type" value="Genomic_DNA"/>
</dbReference>
<keyword evidence="3" id="KW-1185">Reference proteome</keyword>
<feature type="transmembrane region" description="Helical" evidence="1">
    <location>
        <begin position="27"/>
        <end position="44"/>
    </location>
</feature>
<keyword evidence="1" id="KW-0812">Transmembrane</keyword>
<evidence type="ECO:0000313" key="3">
    <source>
        <dbReference type="Proteomes" id="UP000530660"/>
    </source>
</evidence>
<evidence type="ECO:0000256" key="1">
    <source>
        <dbReference type="SAM" id="Phobius"/>
    </source>
</evidence>
<reference evidence="2 3" key="1">
    <citation type="journal article" date="2020" name="J. Phycol.">
        <title>Comparative genome analysis reveals Cyanidiococcus gen. nov., a new extremophilic red algal genus sister to Cyanidioschyzon (Cyanidioschyzonaceae, Rhodophyta).</title>
        <authorList>
            <person name="Liu S.-L."/>
            <person name="Chiang Y.-R."/>
            <person name="Yoon H.S."/>
            <person name="Fu H.-Y."/>
        </authorList>
    </citation>
    <scope>NUCLEOTIDE SEQUENCE [LARGE SCALE GENOMIC DNA]</scope>
    <source>
        <strain evidence="2 3">THAL066</strain>
    </source>
</reference>
<accession>A0A7J7IH26</accession>
<feature type="transmembrane region" description="Helical" evidence="1">
    <location>
        <begin position="50"/>
        <end position="73"/>
    </location>
</feature>
<keyword evidence="1" id="KW-0472">Membrane</keyword>
<keyword evidence="1" id="KW-1133">Transmembrane helix</keyword>
<sequence>MAAAYPCIYSSLASCASWSTRRTYRFWLGRFLHFVFYFIIYFFAIAQSRILVVIVIVGGFSFGVGFGVGSAQLSRLQVGVPRRSPVPPVPVVRLVRSVTVERNGRGSRASYYLTGSGRFVS</sequence>